<dbReference type="EMBL" id="CP127294">
    <property type="protein sequence ID" value="WIX82533.1"/>
    <property type="molecule type" value="Genomic_DNA"/>
</dbReference>
<organism evidence="1 2">
    <name type="scientific">Amycolatopsis carbonis</name>
    <dbReference type="NCBI Taxonomy" id="715471"/>
    <lineage>
        <taxon>Bacteria</taxon>
        <taxon>Bacillati</taxon>
        <taxon>Actinomycetota</taxon>
        <taxon>Actinomycetes</taxon>
        <taxon>Pseudonocardiales</taxon>
        <taxon>Pseudonocardiaceae</taxon>
        <taxon>Amycolatopsis</taxon>
    </lineage>
</organism>
<accession>A0A9Y2IPT4</accession>
<name>A0A9Y2IPT4_9PSEU</name>
<dbReference type="Proteomes" id="UP001236014">
    <property type="component" value="Chromosome"/>
</dbReference>
<keyword evidence="2" id="KW-1185">Reference proteome</keyword>
<evidence type="ECO:0000313" key="2">
    <source>
        <dbReference type="Proteomes" id="UP001236014"/>
    </source>
</evidence>
<sequence length="239" mass="26632">MSDLLDIAVEAHGGLKRWNELNSVTARLINGGVVFPLKGQAGLLDDITVRVELHRQFASHAPFGGAGLRTAFRGEHVAIENAAGEVVEERANTRASFAGHALESQWDRLQTAYFAGYAMWTYLTTPFTLTHPGFRAEELEPWQEDGETWRRLRVEFPDEITTHNKVQTFYFDADGLIRRHDYDAEVVAGGLAAHYSSEHCEVDGIVVPTKRRVYPVGEDGKPVPEPLLVSIDLSDIEFA</sequence>
<protein>
    <submittedName>
        <fullName evidence="1">Uncharacterized protein</fullName>
    </submittedName>
</protein>
<proteinExistence type="predicted"/>
<dbReference type="AlphaFoldDB" id="A0A9Y2IPT4"/>
<gene>
    <name evidence="1" type="ORF">QRX50_18060</name>
</gene>
<dbReference type="KEGG" id="acab:QRX50_18060"/>
<dbReference type="RefSeq" id="WP_285973099.1">
    <property type="nucleotide sequence ID" value="NZ_CP127294.1"/>
</dbReference>
<reference evidence="1 2" key="1">
    <citation type="submission" date="2023-06" db="EMBL/GenBank/DDBJ databases">
        <authorList>
            <person name="Oyuntsetseg B."/>
            <person name="Kim S.B."/>
        </authorList>
    </citation>
    <scope>NUCLEOTIDE SEQUENCE [LARGE SCALE GENOMIC DNA]</scope>
    <source>
        <strain evidence="1 2">2-15</strain>
    </source>
</reference>
<evidence type="ECO:0000313" key="1">
    <source>
        <dbReference type="EMBL" id="WIX82533.1"/>
    </source>
</evidence>